<dbReference type="SUPFAM" id="SSF53300">
    <property type="entry name" value="vWA-like"/>
    <property type="match status" value="2"/>
</dbReference>
<keyword evidence="2" id="KW-0472">Membrane</keyword>
<evidence type="ECO:0000313" key="5">
    <source>
        <dbReference type="Proteomes" id="UP000812277"/>
    </source>
</evidence>
<dbReference type="InterPro" id="IPR002035">
    <property type="entry name" value="VWF_A"/>
</dbReference>
<dbReference type="InterPro" id="IPR010768">
    <property type="entry name" value="GATase1-like"/>
</dbReference>
<dbReference type="SUPFAM" id="SSF52317">
    <property type="entry name" value="Class I glutamine amidotransferase-like"/>
    <property type="match status" value="1"/>
</dbReference>
<protein>
    <submittedName>
        <fullName evidence="4">VWA domain-containing protein</fullName>
    </submittedName>
</protein>
<dbReference type="Pfam" id="PF00092">
    <property type="entry name" value="VWA"/>
    <property type="match status" value="1"/>
</dbReference>
<evidence type="ECO:0000313" key="4">
    <source>
        <dbReference type="EMBL" id="MBW7473198.1"/>
    </source>
</evidence>
<dbReference type="EMBL" id="JAHZIJ010000001">
    <property type="protein sequence ID" value="MBW7473198.1"/>
    <property type="molecule type" value="Genomic_DNA"/>
</dbReference>
<reference evidence="4 5" key="1">
    <citation type="submission" date="2021-07" db="EMBL/GenBank/DDBJ databases">
        <title>Paenibacillus radiodurans sp. nov., isolated from the southeastern edge of Tengger Desert.</title>
        <authorList>
            <person name="Zhang G."/>
        </authorList>
    </citation>
    <scope>NUCLEOTIDE SEQUENCE [LARGE SCALE GENOMIC DNA]</scope>
    <source>
        <strain evidence="4 5">DT7-4</strain>
    </source>
</reference>
<dbReference type="InterPro" id="IPR029062">
    <property type="entry name" value="Class_I_gatase-like"/>
</dbReference>
<dbReference type="InterPro" id="IPR036465">
    <property type="entry name" value="vWFA_dom_sf"/>
</dbReference>
<dbReference type="Gene3D" id="3.40.50.410">
    <property type="entry name" value="von Willebrand factor, type A domain"/>
    <property type="match status" value="1"/>
</dbReference>
<keyword evidence="5" id="KW-1185">Reference proteome</keyword>
<dbReference type="Pfam" id="PF07090">
    <property type="entry name" value="GATase1_like"/>
    <property type="match status" value="1"/>
</dbReference>
<keyword evidence="2" id="KW-1133">Transmembrane helix</keyword>
<dbReference type="CDD" id="cd00198">
    <property type="entry name" value="vWFA"/>
    <property type="match status" value="1"/>
</dbReference>
<organism evidence="4 5">
    <name type="scientific">Paenibacillus oenotherae</name>
    <dbReference type="NCBI Taxonomy" id="1435645"/>
    <lineage>
        <taxon>Bacteria</taxon>
        <taxon>Bacillati</taxon>
        <taxon>Bacillota</taxon>
        <taxon>Bacilli</taxon>
        <taxon>Bacillales</taxon>
        <taxon>Paenibacillaceae</taxon>
        <taxon>Paenibacillus</taxon>
    </lineage>
</organism>
<feature type="compositionally biased region" description="Basic and acidic residues" evidence="1">
    <location>
        <begin position="909"/>
        <end position="959"/>
    </location>
</feature>
<accession>A0ABS7D1Y1</accession>
<dbReference type="PROSITE" id="PS50234">
    <property type="entry name" value="VWFA"/>
    <property type="match status" value="1"/>
</dbReference>
<name>A0ABS7D1Y1_9BACL</name>
<comment type="caution">
    <text evidence="4">The sequence shown here is derived from an EMBL/GenBank/DDBJ whole genome shotgun (WGS) entry which is preliminary data.</text>
</comment>
<dbReference type="RefSeq" id="WP_219870449.1">
    <property type="nucleotide sequence ID" value="NZ_JAHZIJ010000001.1"/>
</dbReference>
<feature type="transmembrane region" description="Helical" evidence="2">
    <location>
        <begin position="6"/>
        <end position="25"/>
    </location>
</feature>
<dbReference type="PANTHER" id="PTHR37947">
    <property type="entry name" value="BLL2462 PROTEIN"/>
    <property type="match status" value="1"/>
</dbReference>
<feature type="region of interest" description="Disordered" evidence="1">
    <location>
        <begin position="900"/>
        <end position="995"/>
    </location>
</feature>
<evidence type="ECO:0000256" key="2">
    <source>
        <dbReference type="SAM" id="Phobius"/>
    </source>
</evidence>
<sequence>MGVQFEHPWLLLLLVPWAGMLWWMYRSTLRLTGARKHAAVGLRALITLIMIMIAAGFSPYLTHSSRDVVFVADRSASMKGDKAAGQWIANAVETKESDDRAAVVAVGLDALVEQSLSAARGSAAEGAPFPFRTVLSQHYSNLSQGLQLASGMLGSGGGRIVLLSDGEENVGNLLRKGRLLHDRGIAVDVLPIVPPERKDAAIERLELPKSLKQAEKFSFEIAVSSTFAGQAELRLYEDNVELVTQPVALERGDNRFLLQSVAAGTGFHRYRAELFTAGDEQAENNSGYAYSRVSGPPAVLVVEGKQGSSGNIISALRASHIRTETILPEQLSQELADYTRYDSIVLNNVPATRIAAKPMEWLAKAVSDYGIGLVKVGGEDSYGLGGYFKTPVERALPVYMELKGKRQLPSLGLILVIDKSGSMSGENIELAKEAAMRTVELMREQDTVGVLAFDQTPWWVVAPTKLDDKPAVIESIQGINASGGTEIYSSLNSAYKAMLDVDTQRKHIIMLTDGQSASNPGYGALTQAMTENQITLSTVAIGNGADTALLQSLAEAAKGRYYFTDDESTLPAIFSREAVLMSRTYIVNKPFIPAIGRAGDWAASLSDGVPEIQAYIATTAKETAESILLTPDGDPLLARWQYGSGRSVAWTSDLTGKWSRNWVEWAKFPELFTQWVKWTFPQFASDPYYIAAAVEGSEAKLQISASGTEITGSSGLQLDVTDDSGRTERLSAIPVSPGEYEVTLPAAAPGAYVARISPGNAGSGAEQSAEKGTLAGFVIPYSQEYRIAKGDGNAKLEKLAALTGGRILDISRPEEAFQAERTTSRQYVDATRSLLIAALLLWIMDIAIRRVSISWERLTAAAVHVKQRLWRPARQRHDRSDRPAAVDRLAERKSRIGAFYGRGAGSTSSRHEHAHLQSGSPDKDAPREQEAARSSRPFMDRSERVESSGHPQHVEEQKALNRKPAAADPGRASTDTAEAGKSINRLLAAKNRTKR</sequence>
<proteinExistence type="predicted"/>
<gene>
    <name evidence="4" type="ORF">K0T92_00410</name>
</gene>
<dbReference type="Gene3D" id="3.40.50.880">
    <property type="match status" value="2"/>
</dbReference>
<keyword evidence="2" id="KW-0812">Transmembrane</keyword>
<evidence type="ECO:0000256" key="1">
    <source>
        <dbReference type="SAM" id="MobiDB-lite"/>
    </source>
</evidence>
<dbReference type="Proteomes" id="UP000812277">
    <property type="component" value="Unassembled WGS sequence"/>
</dbReference>
<feature type="transmembrane region" description="Helical" evidence="2">
    <location>
        <begin position="37"/>
        <end position="61"/>
    </location>
</feature>
<dbReference type="SMART" id="SM00327">
    <property type="entry name" value="VWA"/>
    <property type="match status" value="2"/>
</dbReference>
<feature type="domain" description="VWFA" evidence="3">
    <location>
        <begin position="412"/>
        <end position="577"/>
    </location>
</feature>
<evidence type="ECO:0000259" key="3">
    <source>
        <dbReference type="PROSITE" id="PS50234"/>
    </source>
</evidence>
<dbReference type="PANTHER" id="PTHR37947:SF2">
    <property type="entry name" value="VON WILLEBRAND FACTOR TYPE A"/>
    <property type="match status" value="1"/>
</dbReference>